<organism evidence="1 2">
    <name type="scientific">Streptomyces roseochromogenus subsp. oscitans DS 12.976</name>
    <dbReference type="NCBI Taxonomy" id="1352936"/>
    <lineage>
        <taxon>Bacteria</taxon>
        <taxon>Bacillati</taxon>
        <taxon>Actinomycetota</taxon>
        <taxon>Actinomycetes</taxon>
        <taxon>Kitasatosporales</taxon>
        <taxon>Streptomycetaceae</taxon>
        <taxon>Streptomyces</taxon>
    </lineage>
</organism>
<gene>
    <name evidence="1" type="ORF">M878_39680</name>
</gene>
<dbReference type="PATRIC" id="fig|1352936.5.peg.8218"/>
<dbReference type="AlphaFoldDB" id="V6JKH2"/>
<protein>
    <submittedName>
        <fullName evidence="1">Uncharacterized protein</fullName>
    </submittedName>
</protein>
<sequence length="48" mass="5646">MIDWQPLLGVDGALSRTTHRWAVHDRALTQVFRVLTDWAWDPLTMRLV</sequence>
<comment type="caution">
    <text evidence="1">The sequence shown here is derived from an EMBL/GenBank/DDBJ whole genome shotgun (WGS) entry which is preliminary data.</text>
</comment>
<dbReference type="Proteomes" id="UP000017984">
    <property type="component" value="Chromosome"/>
</dbReference>
<evidence type="ECO:0000313" key="2">
    <source>
        <dbReference type="Proteomes" id="UP000017984"/>
    </source>
</evidence>
<proteinExistence type="predicted"/>
<dbReference type="RefSeq" id="WP_023552768.1">
    <property type="nucleotide sequence ID" value="NZ_CM002285.1"/>
</dbReference>
<reference evidence="1 2" key="1">
    <citation type="journal article" date="2014" name="Genome Announc.">
        <title>Draft Genome Sequence of Streptomyces roseochromogenes subsp. oscitans DS 12.976, Producer of the Aminocoumarin Antibiotic Clorobiocin.</title>
        <authorList>
            <person name="Ruckert C."/>
            <person name="Kalinowski J."/>
            <person name="Heide L."/>
            <person name="Apel A.K."/>
        </authorList>
    </citation>
    <scope>NUCLEOTIDE SEQUENCE [LARGE SCALE GENOMIC DNA]</scope>
    <source>
        <strain evidence="1 2">DS 12.976</strain>
    </source>
</reference>
<evidence type="ECO:0000313" key="1">
    <source>
        <dbReference type="EMBL" id="EST20417.1"/>
    </source>
</evidence>
<dbReference type="STRING" id="1352936.M878_39680"/>
<name>V6JKH2_STRRC</name>
<keyword evidence="2" id="KW-1185">Reference proteome</keyword>
<dbReference type="HOGENOM" id="CLU_3158476_0_0_11"/>
<accession>V6JKH2</accession>
<dbReference type="EMBL" id="AWQX01000354">
    <property type="protein sequence ID" value="EST20417.1"/>
    <property type="molecule type" value="Genomic_DNA"/>
</dbReference>